<dbReference type="AlphaFoldDB" id="G7YV53"/>
<organism evidence="1 2">
    <name type="scientific">Clonorchis sinensis</name>
    <name type="common">Chinese liver fluke</name>
    <dbReference type="NCBI Taxonomy" id="79923"/>
    <lineage>
        <taxon>Eukaryota</taxon>
        <taxon>Metazoa</taxon>
        <taxon>Spiralia</taxon>
        <taxon>Lophotrochozoa</taxon>
        <taxon>Platyhelminthes</taxon>
        <taxon>Trematoda</taxon>
        <taxon>Digenea</taxon>
        <taxon>Opisthorchiida</taxon>
        <taxon>Opisthorchiata</taxon>
        <taxon>Opisthorchiidae</taxon>
        <taxon>Clonorchis</taxon>
    </lineage>
</organism>
<evidence type="ECO:0000313" key="1">
    <source>
        <dbReference type="EMBL" id="GAA56833.1"/>
    </source>
</evidence>
<gene>
    <name evidence="1" type="ORF">CLF_111626</name>
</gene>
<name>G7YV53_CLOSI</name>
<dbReference type="EMBL" id="DF144403">
    <property type="protein sequence ID" value="GAA56833.1"/>
    <property type="molecule type" value="Genomic_DNA"/>
</dbReference>
<keyword evidence="2" id="KW-1185">Reference proteome</keyword>
<sequence length="682" mass="77965">MTQTTCTIVNKGRLQSGLPMSVFVEISPILVQVDHKWTKTRRLQPSDDPEQGLNRSHAVKYFSANLHSRIKDDQESLKLCLVRVGKQPSLSIFIGLFDKIRGYIEKVDVGVKMAIVPKTLMAVFSYGESRTTCVTNDHRTTVSQISGQCAGHSSVPRKRNSTTNKDVRLKTSERCSVFRFSNKLHVIICDPVPRHKLENPYKREICRQNTKNHLIVIDCFDQTEFSRRGRRFSCGLGVWIANASSLIELSPSDSVFNPSLTTSFGLVMKRPSTKVGNRIKNRRGRSYSEYRFDKKLDYTRNHWHCAVSKRLKEPMCRAYILSHGTCLLEEKQMKQAVHQILYLRSDMRQPLIFSQFILKFYTQFILISTQMEYELEQKIFLLIPMRTLATPQVEAKTVAGGLVLEGYAKQIDSLDQLLSKHHIGNCPIQKPSPELKGILKKLKDFVTTGQRNLNTYLPTEDVLEYLAVQVFDLLGGLQTSADILNFIISGLKDSEDYRTLLYGAYRSYLHGLNWELKELESKESIVCSMRDDNEAPVYGKILNATMKHLGQHHPNIIIQEKNVLGFSPSSRSLYESLVNDTDSYAKAAMSSAQTLKDKCTDSELKESHFSKLIDFNAKLWTYGKLMVRLHGDNLLMAGAIYRWTAQGNQCRWLASQLKQKAQQPETIFDLYNTKLYTKQLNK</sequence>
<reference evidence="1" key="1">
    <citation type="journal article" date="2011" name="Genome Biol.">
        <title>The draft genome of the carcinogenic human liver fluke Clonorchis sinensis.</title>
        <authorList>
            <person name="Wang X."/>
            <person name="Chen W."/>
            <person name="Huang Y."/>
            <person name="Sun J."/>
            <person name="Men J."/>
            <person name="Liu H."/>
            <person name="Luo F."/>
            <person name="Guo L."/>
            <person name="Lv X."/>
            <person name="Deng C."/>
            <person name="Zhou C."/>
            <person name="Fan Y."/>
            <person name="Li X."/>
            <person name="Huang L."/>
            <person name="Hu Y."/>
            <person name="Liang C."/>
            <person name="Hu X."/>
            <person name="Xu J."/>
            <person name="Yu X."/>
        </authorList>
    </citation>
    <scope>NUCLEOTIDE SEQUENCE [LARGE SCALE GENOMIC DNA]</scope>
    <source>
        <strain evidence="1">Henan</strain>
    </source>
</reference>
<protein>
    <submittedName>
        <fullName evidence="1">Uncharacterized protein</fullName>
    </submittedName>
</protein>
<reference key="2">
    <citation type="submission" date="2011-10" db="EMBL/GenBank/DDBJ databases">
        <title>The genome and transcriptome sequence of Clonorchis sinensis provide insights into the carcinogenic liver fluke.</title>
        <authorList>
            <person name="Wang X."/>
            <person name="Huang Y."/>
            <person name="Chen W."/>
            <person name="Liu H."/>
            <person name="Guo L."/>
            <person name="Chen Y."/>
            <person name="Luo F."/>
            <person name="Zhou W."/>
            <person name="Sun J."/>
            <person name="Mao Q."/>
            <person name="Liang P."/>
            <person name="Zhou C."/>
            <person name="Tian Y."/>
            <person name="Men J."/>
            <person name="Lv X."/>
            <person name="Huang L."/>
            <person name="Zhou J."/>
            <person name="Hu Y."/>
            <person name="Li R."/>
            <person name="Zhang F."/>
            <person name="Lei H."/>
            <person name="Li X."/>
            <person name="Hu X."/>
            <person name="Liang C."/>
            <person name="Xu J."/>
            <person name="Wu Z."/>
            <person name="Yu X."/>
        </authorList>
    </citation>
    <scope>NUCLEOTIDE SEQUENCE</scope>
    <source>
        <strain>Henan</strain>
    </source>
</reference>
<evidence type="ECO:0000313" key="2">
    <source>
        <dbReference type="Proteomes" id="UP000008909"/>
    </source>
</evidence>
<proteinExistence type="predicted"/>
<dbReference type="Proteomes" id="UP000008909">
    <property type="component" value="Unassembled WGS sequence"/>
</dbReference>
<accession>G7YV53</accession>